<keyword evidence="1" id="KW-0500">Molybdenum</keyword>
<dbReference type="PANTHER" id="PTHR11908">
    <property type="entry name" value="XANTHINE DEHYDROGENASE"/>
    <property type="match status" value="1"/>
</dbReference>
<dbReference type="GO" id="GO:0005506">
    <property type="term" value="F:iron ion binding"/>
    <property type="evidence" value="ECO:0007669"/>
    <property type="project" value="InterPro"/>
</dbReference>
<keyword evidence="2 4" id="KW-0560">Oxidoreductase</keyword>
<sequence length="725" mass="78276">MNRQVLPLIGQPVDRVDGRLKVTGQARYAAEFSYPGLVYGVALGSTVAAGRVRDIDTAAAEQLPGVLLVLTHKNVPRMPPPAPETPQNRFTRATPLLQDTAIQHHGQLIGFVVAETLEQARHAATLVKVSYDAAQPRIGFDANVRSAYAPAAINAGYKTDTRRGDLDQGLRAAAGTVDAVYNTPIEHHHPMEMHATVAAWEGDNKVTVHHSLQMVSDAAPAIAATFDIPRENVRVVCPFVGGGFGSKILTRDNAMLAVLAARLVKRPVKHVLTRQQMFMVVGLRQHNRQHMRLGADASGRLTGLGHDTVTHTSVHEEFVEQTGVISRMMYEVPNSQVTHRAFRLNVQTPKWTRAPGEAPGSFALESAMDELAEQLKIDPVELRIRNDARTDLDTGKPFGSRSLVECMRIGAEKFGWSNRSAMPRSRRQGHWLVGYGMSAASRGAPHRGASANLLLTRNGRDVRAVVEMCATDLGTGSYTVIAQTAAETLGLPLDKVQVRLGDSALPPTPGSGGSWGANTFCTAALAVCEAARQQLREKVNLRFVREPSVAELLQAAQLNEWRASNTATPGADIAAWSHYAFGANFAEVWVDEDLGLVRVPRYLAVIAAGRILNPKTAASQIIGGIVWGIGNALMEESVLDERSGHFVTRTLADYHVPVNADIGDVQVLFAPETDTRVNRMGVKGVGEIGITSVAAAIANAVYNATGRRVRDLPITPDKLLTPIQA</sequence>
<dbReference type="SUPFAM" id="SSF54665">
    <property type="entry name" value="CO dehydrogenase molybdoprotein N-domain-like"/>
    <property type="match status" value="1"/>
</dbReference>
<dbReference type="Gene3D" id="3.30.365.10">
    <property type="entry name" value="Aldehyde oxidase/xanthine dehydrogenase, molybdopterin binding domain"/>
    <property type="match status" value="4"/>
</dbReference>
<protein>
    <submittedName>
        <fullName evidence="4">Xanthine dehydrogenase molybdenum-binding subunit</fullName>
        <ecNumber evidence="4">1.17.1.4</ecNumber>
    </submittedName>
</protein>
<dbReference type="Pfam" id="PF02738">
    <property type="entry name" value="MoCoBD_1"/>
    <property type="match status" value="1"/>
</dbReference>
<dbReference type="SUPFAM" id="SSF56003">
    <property type="entry name" value="Molybdenum cofactor-binding domain"/>
    <property type="match status" value="1"/>
</dbReference>
<dbReference type="EMBL" id="JZWI01000003">
    <property type="protein sequence ID" value="KLN58299.1"/>
    <property type="molecule type" value="Genomic_DNA"/>
</dbReference>
<dbReference type="PANTHER" id="PTHR11908:SF132">
    <property type="entry name" value="ALDEHYDE OXIDASE 1-RELATED"/>
    <property type="match status" value="1"/>
</dbReference>
<dbReference type="InterPro" id="IPR046867">
    <property type="entry name" value="AldOxase/xan_DH_MoCoBD2"/>
</dbReference>
<dbReference type="AlphaFoldDB" id="A0A0H2M761"/>
<gene>
    <name evidence="4" type="primary">xdhA2</name>
    <name evidence="4" type="ORF">VPARA_04100</name>
</gene>
<dbReference type="Gene3D" id="3.90.1170.50">
    <property type="entry name" value="Aldehyde oxidase/xanthine dehydrogenase, a/b hammerhead"/>
    <property type="match status" value="1"/>
</dbReference>
<dbReference type="InterPro" id="IPR037165">
    <property type="entry name" value="AldOxase/xan_DH_Mopterin-bd_sf"/>
</dbReference>
<comment type="caution">
    <text evidence="4">The sequence shown here is derived from an EMBL/GenBank/DDBJ whole genome shotgun (WGS) entry which is preliminary data.</text>
</comment>
<evidence type="ECO:0000256" key="2">
    <source>
        <dbReference type="ARBA" id="ARBA00023002"/>
    </source>
</evidence>
<name>A0A0H2M761_VARPD</name>
<dbReference type="Pfam" id="PF20256">
    <property type="entry name" value="MoCoBD_2"/>
    <property type="match status" value="1"/>
</dbReference>
<dbReference type="InterPro" id="IPR008274">
    <property type="entry name" value="AldOxase/xan_DH_MoCoBD1"/>
</dbReference>
<proteinExistence type="predicted"/>
<evidence type="ECO:0000259" key="3">
    <source>
        <dbReference type="SMART" id="SM01008"/>
    </source>
</evidence>
<evidence type="ECO:0000313" key="4">
    <source>
        <dbReference type="EMBL" id="KLN58299.1"/>
    </source>
</evidence>
<dbReference type="InterPro" id="IPR036856">
    <property type="entry name" value="Ald_Oxase/Xan_DH_a/b_sf"/>
</dbReference>
<reference evidence="4 5" key="1">
    <citation type="submission" date="2015-03" db="EMBL/GenBank/DDBJ databases">
        <title>Genome sequence of Variovorax paradoxus TBEA6.</title>
        <authorList>
            <person name="Poehlein A."/>
            <person name="Schuldes J."/>
            <person name="Wuebbeler J.H."/>
            <person name="Hiessl S."/>
            <person name="Steinbuechel A."/>
            <person name="Daniel R."/>
        </authorList>
    </citation>
    <scope>NUCLEOTIDE SEQUENCE [LARGE SCALE GENOMIC DNA]</scope>
    <source>
        <strain evidence="4 5">TBEA6</strain>
    </source>
</reference>
<accession>A0A0H2M761</accession>
<dbReference type="Proteomes" id="UP000035170">
    <property type="component" value="Unassembled WGS sequence"/>
</dbReference>
<dbReference type="RefSeq" id="WP_047783076.1">
    <property type="nucleotide sequence ID" value="NZ_JZWI01000003.1"/>
</dbReference>
<dbReference type="GO" id="GO:0004854">
    <property type="term" value="F:xanthine dehydrogenase activity"/>
    <property type="evidence" value="ECO:0007669"/>
    <property type="project" value="UniProtKB-EC"/>
</dbReference>
<feature type="domain" description="Aldehyde oxidase/xanthine dehydrogenase a/b hammerhead" evidence="3">
    <location>
        <begin position="23"/>
        <end position="135"/>
    </location>
</feature>
<dbReference type="InterPro" id="IPR000674">
    <property type="entry name" value="Ald_Oxase/Xan_DH_a/b"/>
</dbReference>
<evidence type="ECO:0000256" key="1">
    <source>
        <dbReference type="ARBA" id="ARBA00022505"/>
    </source>
</evidence>
<keyword evidence="5" id="KW-1185">Reference proteome</keyword>
<dbReference type="PATRIC" id="fig|34073.19.peg.412"/>
<dbReference type="SMART" id="SM01008">
    <property type="entry name" value="Ald_Xan_dh_C"/>
    <property type="match status" value="1"/>
</dbReference>
<dbReference type="EC" id="1.17.1.4" evidence="4"/>
<dbReference type="InterPro" id="IPR016208">
    <property type="entry name" value="Ald_Oxase/xanthine_DH-like"/>
</dbReference>
<organism evidence="4 5">
    <name type="scientific">Variovorax paradoxus</name>
    <dbReference type="NCBI Taxonomy" id="34073"/>
    <lineage>
        <taxon>Bacteria</taxon>
        <taxon>Pseudomonadati</taxon>
        <taxon>Pseudomonadota</taxon>
        <taxon>Betaproteobacteria</taxon>
        <taxon>Burkholderiales</taxon>
        <taxon>Comamonadaceae</taxon>
        <taxon>Variovorax</taxon>
    </lineage>
</organism>
<dbReference type="Pfam" id="PF01315">
    <property type="entry name" value="Ald_Xan_dh_C"/>
    <property type="match status" value="1"/>
</dbReference>
<evidence type="ECO:0000313" key="5">
    <source>
        <dbReference type="Proteomes" id="UP000035170"/>
    </source>
</evidence>